<reference evidence="2" key="1">
    <citation type="submission" date="2013-02" db="EMBL/GenBank/DDBJ databases">
        <title>Comparative genomics of Borrelia species.</title>
        <authorList>
            <person name="Schwan T.G."/>
            <person name="Raffel S.J."/>
            <person name="Porcella S.F."/>
        </authorList>
    </citation>
    <scope>NUCLEOTIDE SEQUENCE</scope>
    <source>
        <strain evidence="2">YOR</strain>
        <plasmid evidence="2">unnamed</plasmid>
    </source>
</reference>
<organism evidence="2">
    <name type="scientific">Borrelia nietonii YOR</name>
    <dbReference type="NCBI Taxonomy" id="1293576"/>
    <lineage>
        <taxon>Bacteria</taxon>
        <taxon>Pseudomonadati</taxon>
        <taxon>Spirochaetota</taxon>
        <taxon>Spirochaetia</taxon>
        <taxon>Spirochaetales</taxon>
        <taxon>Borreliaceae</taxon>
        <taxon>Borrelia</taxon>
        <taxon>Borrelia nietonii</taxon>
    </lineage>
</organism>
<dbReference type="HOGENOM" id="CLU_2951132_0_0_12"/>
<dbReference type="EMBL" id="CP004181">
    <property type="protein sequence ID" value="AHH04385.1"/>
    <property type="molecule type" value="Genomic_DNA"/>
</dbReference>
<evidence type="ECO:0000256" key="1">
    <source>
        <dbReference type="SAM" id="Coils"/>
    </source>
</evidence>
<keyword evidence="2" id="KW-0614">Plasmid</keyword>
<accession>W5SBW1</accession>
<feature type="coiled-coil region" evidence="1">
    <location>
        <begin position="25"/>
        <end position="52"/>
    </location>
</feature>
<evidence type="ECO:0000313" key="2">
    <source>
        <dbReference type="EMBL" id="AHH04385.1"/>
    </source>
</evidence>
<sequence length="59" mass="6934">MGFLNTGFIKAAIDFILLHNDNYNFEVLREKMNSLEQQIMNVEKILQKYVSNLESNLLK</sequence>
<gene>
    <name evidence="2" type="ORF">BHY_1435</name>
</gene>
<dbReference type="AlphaFoldDB" id="W5SBW1"/>
<keyword evidence="1" id="KW-0175">Coiled coil</keyword>
<name>W5SBW1_9SPIR</name>
<dbReference type="NCBIfam" id="NF040500">
    <property type="entry name" value="Bdr_N_group2"/>
    <property type="match status" value="1"/>
</dbReference>
<proteinExistence type="predicted"/>
<protein>
    <submittedName>
        <fullName evidence="2">BDR-repeat family protein</fullName>
    </submittedName>
</protein>
<geneLocation type="plasmid" evidence="2">
    <name>unnamed</name>
</geneLocation>